<evidence type="ECO:0000313" key="2">
    <source>
        <dbReference type="Proteomes" id="UP000199494"/>
    </source>
</evidence>
<dbReference type="STRING" id="530584.SAMN05421630_10260"/>
<name>A0A222VKN6_9PSEU</name>
<organism evidence="1 2">
    <name type="scientific">Prauserella marina</name>
    <dbReference type="NCBI Taxonomy" id="530584"/>
    <lineage>
        <taxon>Bacteria</taxon>
        <taxon>Bacillati</taxon>
        <taxon>Actinomycetota</taxon>
        <taxon>Actinomycetes</taxon>
        <taxon>Pseudonocardiales</taxon>
        <taxon>Pseudonocardiaceae</taxon>
        <taxon>Prauserella</taxon>
    </lineage>
</organism>
<accession>A0A222VKN6</accession>
<dbReference type="EMBL" id="FMZE01000002">
    <property type="protein sequence ID" value="SDC42740.1"/>
    <property type="molecule type" value="Genomic_DNA"/>
</dbReference>
<proteinExistence type="predicted"/>
<protein>
    <submittedName>
        <fullName evidence="1">Uncharacterized protein</fullName>
    </submittedName>
</protein>
<dbReference type="RefSeq" id="WP_091799181.1">
    <property type="nucleotide sequence ID" value="NZ_CP016353.1"/>
</dbReference>
<evidence type="ECO:0000313" key="1">
    <source>
        <dbReference type="EMBL" id="SDC42740.1"/>
    </source>
</evidence>
<sequence>MEEPPRGGIATALRQLDPEQYAEFEELEVDGQKAVVFKAEADDRSCVVLAAMDERTTFAVRTVYERDATGRSQGCSLAVQFAEEFTPSTTT</sequence>
<dbReference type="Proteomes" id="UP000199494">
    <property type="component" value="Unassembled WGS sequence"/>
</dbReference>
<dbReference type="AlphaFoldDB" id="A0A222VKN6"/>
<dbReference type="KEGG" id="pmad:BAY61_05280"/>
<reference evidence="1 2" key="1">
    <citation type="submission" date="2016-10" db="EMBL/GenBank/DDBJ databases">
        <authorList>
            <person name="de Groot N.N."/>
        </authorList>
    </citation>
    <scope>NUCLEOTIDE SEQUENCE [LARGE SCALE GENOMIC DNA]</scope>
    <source>
        <strain evidence="1 2">CGMCC 4.5506</strain>
    </source>
</reference>
<keyword evidence="2" id="KW-1185">Reference proteome</keyword>
<gene>
    <name evidence="1" type="ORF">SAMN05421630_10260</name>
</gene>